<dbReference type="InterPro" id="IPR044609">
    <property type="entry name" value="FKBP2/11"/>
</dbReference>
<dbReference type="AlphaFoldDB" id="A0A061RUR4"/>
<dbReference type="GO" id="GO:0003755">
    <property type="term" value="F:peptidyl-prolyl cis-trans isomerase activity"/>
    <property type="evidence" value="ECO:0007669"/>
    <property type="project" value="UniProtKB-KW"/>
</dbReference>
<dbReference type="InterPro" id="IPR046357">
    <property type="entry name" value="PPIase_dom_sf"/>
</dbReference>
<dbReference type="InterPro" id="IPR008139">
    <property type="entry name" value="SaposinB_dom"/>
</dbReference>
<name>A0A061RUR4_9CHLO</name>
<dbReference type="PROSITE" id="PS50059">
    <property type="entry name" value="FKBP_PPIASE"/>
    <property type="match status" value="1"/>
</dbReference>
<protein>
    <recommendedName>
        <fullName evidence="2 6">peptidylprolyl isomerase</fullName>
        <ecNumber evidence="2 6">5.2.1.8</ecNumber>
    </recommendedName>
</protein>
<evidence type="ECO:0000313" key="10">
    <source>
        <dbReference type="EMBL" id="JAC74311.1"/>
    </source>
</evidence>
<dbReference type="Gene3D" id="3.10.50.40">
    <property type="match status" value="1"/>
</dbReference>
<sequence length="371" mass="41167">MRSLNFGLILQLLFGFLEAKKQGKVEIITLYKPKLCEPSAKTGDFIKVHYVAKFKNGTVFDEGTEKVGRPLELKLGVGAAKPGWDEGLEGMCLKEKRRLVVPPSLTSGAAAERHGLPQDTTVVFDVELIVLNRESPISSRSHAAIPEELLCDSCLLMVEGFFERWTEMMSLQLNRATVQAGGDKPPAITYNDDMEAMVQEFCNSAPINSDRVAGFVQPACKEIMKVWKRDFVGHFLSNTVGHGQLPEKRAAICRDMVGVCHSLPDALPRGTCESCRATVDALAFELRTQGPLQEARGRKRQVWDTLDFICMKLHYRLARATKAQELCDDLVDEHGSEIVRMVEEGEPWAAVSSRLCGTLTGHCSTKEVEEL</sequence>
<feature type="domain" description="Saposin B-type" evidence="8">
    <location>
        <begin position="268"/>
        <end position="367"/>
    </location>
</feature>
<gene>
    <name evidence="10" type="ORF">TSPGSL018_26319</name>
    <name evidence="11" type="ORF">TSPGSL018_9347</name>
</gene>
<proteinExistence type="predicted"/>
<dbReference type="PANTHER" id="PTHR45779:SF7">
    <property type="entry name" value="PEPTIDYLPROLYL ISOMERASE"/>
    <property type="match status" value="1"/>
</dbReference>
<feature type="signal peptide" evidence="7">
    <location>
        <begin position="1"/>
        <end position="19"/>
    </location>
</feature>
<evidence type="ECO:0000256" key="7">
    <source>
        <dbReference type="SAM" id="SignalP"/>
    </source>
</evidence>
<dbReference type="InterPro" id="IPR001179">
    <property type="entry name" value="PPIase_FKBP_dom"/>
</dbReference>
<feature type="domain" description="Saposin B-type" evidence="8">
    <location>
        <begin position="147"/>
        <end position="264"/>
    </location>
</feature>
<organism evidence="10">
    <name type="scientific">Tetraselmis sp. GSL018</name>
    <dbReference type="NCBI Taxonomy" id="582737"/>
    <lineage>
        <taxon>Eukaryota</taxon>
        <taxon>Viridiplantae</taxon>
        <taxon>Chlorophyta</taxon>
        <taxon>core chlorophytes</taxon>
        <taxon>Chlorodendrophyceae</taxon>
        <taxon>Chlorodendrales</taxon>
        <taxon>Chlorodendraceae</taxon>
        <taxon>Tetraselmis</taxon>
    </lineage>
</organism>
<evidence type="ECO:0000256" key="4">
    <source>
        <dbReference type="ARBA" id="ARBA00023157"/>
    </source>
</evidence>
<dbReference type="EC" id="5.2.1.8" evidence="2 6"/>
<evidence type="ECO:0000256" key="1">
    <source>
        <dbReference type="ARBA" id="ARBA00000971"/>
    </source>
</evidence>
<feature type="domain" description="PPIase FKBP-type" evidence="9">
    <location>
        <begin position="43"/>
        <end position="132"/>
    </location>
</feature>
<dbReference type="SUPFAM" id="SSF54534">
    <property type="entry name" value="FKBP-like"/>
    <property type="match status" value="1"/>
</dbReference>
<dbReference type="EMBL" id="GBEZ01004382">
    <property type="protein sequence ID" value="JAC80832.1"/>
    <property type="molecule type" value="Transcribed_RNA"/>
</dbReference>
<evidence type="ECO:0000256" key="2">
    <source>
        <dbReference type="ARBA" id="ARBA00013194"/>
    </source>
</evidence>
<keyword evidence="5 6" id="KW-0413">Isomerase</keyword>
<dbReference type="EMBL" id="GBEZ01011479">
    <property type="protein sequence ID" value="JAC74311.1"/>
    <property type="molecule type" value="Transcribed_RNA"/>
</dbReference>
<dbReference type="Pfam" id="PF00254">
    <property type="entry name" value="FKBP_C"/>
    <property type="match status" value="1"/>
</dbReference>
<dbReference type="PANTHER" id="PTHR45779">
    <property type="entry name" value="PEPTIDYLPROLYL ISOMERASE"/>
    <property type="match status" value="1"/>
</dbReference>
<feature type="chain" id="PRO_5007370779" description="peptidylprolyl isomerase" evidence="7">
    <location>
        <begin position="20"/>
        <end position="371"/>
    </location>
</feature>
<dbReference type="GO" id="GO:0005783">
    <property type="term" value="C:endoplasmic reticulum"/>
    <property type="evidence" value="ECO:0007669"/>
    <property type="project" value="TreeGrafter"/>
</dbReference>
<comment type="catalytic activity">
    <reaction evidence="1 6">
        <text>[protein]-peptidylproline (omega=180) = [protein]-peptidylproline (omega=0)</text>
        <dbReference type="Rhea" id="RHEA:16237"/>
        <dbReference type="Rhea" id="RHEA-COMP:10747"/>
        <dbReference type="Rhea" id="RHEA-COMP:10748"/>
        <dbReference type="ChEBI" id="CHEBI:83833"/>
        <dbReference type="ChEBI" id="CHEBI:83834"/>
        <dbReference type="EC" id="5.2.1.8"/>
    </reaction>
</comment>
<evidence type="ECO:0000259" key="9">
    <source>
        <dbReference type="PROSITE" id="PS50059"/>
    </source>
</evidence>
<keyword evidence="7" id="KW-0732">Signal</keyword>
<keyword evidence="4" id="KW-1015">Disulfide bond</keyword>
<evidence type="ECO:0000256" key="6">
    <source>
        <dbReference type="PROSITE-ProRule" id="PRU00277"/>
    </source>
</evidence>
<evidence type="ECO:0000259" key="8">
    <source>
        <dbReference type="PROSITE" id="PS50015"/>
    </source>
</evidence>
<evidence type="ECO:0000256" key="5">
    <source>
        <dbReference type="ARBA" id="ARBA00023235"/>
    </source>
</evidence>
<keyword evidence="3 6" id="KW-0697">Rotamase</keyword>
<dbReference type="PROSITE" id="PS50015">
    <property type="entry name" value="SAP_B"/>
    <property type="match status" value="2"/>
</dbReference>
<evidence type="ECO:0000313" key="11">
    <source>
        <dbReference type="EMBL" id="JAC80832.1"/>
    </source>
</evidence>
<reference evidence="10" key="1">
    <citation type="submission" date="2014-05" db="EMBL/GenBank/DDBJ databases">
        <title>The transcriptome of the halophilic microalga Tetraselmis sp. GSL018 isolated from the Great Salt Lake, Utah.</title>
        <authorList>
            <person name="Jinkerson R.E."/>
            <person name="D'Adamo S."/>
            <person name="Posewitz M.C."/>
        </authorList>
    </citation>
    <scope>NUCLEOTIDE SEQUENCE</scope>
    <source>
        <strain evidence="10">GSL018</strain>
    </source>
</reference>
<accession>A0A061RUR4</accession>
<evidence type="ECO:0000256" key="3">
    <source>
        <dbReference type="ARBA" id="ARBA00023110"/>
    </source>
</evidence>